<name>A0A0C9XBB9_9AGAR</name>
<protein>
    <submittedName>
        <fullName evidence="1">Uncharacterized protein</fullName>
    </submittedName>
</protein>
<dbReference type="AlphaFoldDB" id="A0A0C9XBB9"/>
<evidence type="ECO:0000313" key="2">
    <source>
        <dbReference type="Proteomes" id="UP000054477"/>
    </source>
</evidence>
<dbReference type="Proteomes" id="UP000054477">
    <property type="component" value="Unassembled WGS sequence"/>
</dbReference>
<proteinExistence type="predicted"/>
<dbReference type="EMBL" id="KN838771">
    <property type="protein sequence ID" value="KIJ95006.1"/>
    <property type="molecule type" value="Genomic_DNA"/>
</dbReference>
<sequence length="114" mass="12525">MRHLEAQELTKLILEKVENQVFNTSHGVSVTQGVEGENVDTGVPHAHNSVLGEDDSDAVQAPVNLLPITNVDDRIIHSKKKGHLFSNIGKRISKFKPKLLLGILKKKGNAAQSW</sequence>
<keyword evidence="2" id="KW-1185">Reference proteome</keyword>
<organism evidence="1 2">
    <name type="scientific">Laccaria amethystina LaAM-08-1</name>
    <dbReference type="NCBI Taxonomy" id="1095629"/>
    <lineage>
        <taxon>Eukaryota</taxon>
        <taxon>Fungi</taxon>
        <taxon>Dikarya</taxon>
        <taxon>Basidiomycota</taxon>
        <taxon>Agaricomycotina</taxon>
        <taxon>Agaricomycetes</taxon>
        <taxon>Agaricomycetidae</taxon>
        <taxon>Agaricales</taxon>
        <taxon>Agaricineae</taxon>
        <taxon>Hydnangiaceae</taxon>
        <taxon>Laccaria</taxon>
    </lineage>
</organism>
<gene>
    <name evidence="1" type="ORF">K443DRAFT_340509</name>
</gene>
<accession>A0A0C9XBB9</accession>
<dbReference type="HOGENOM" id="CLU_2223694_0_0_1"/>
<reference evidence="1 2" key="1">
    <citation type="submission" date="2014-04" db="EMBL/GenBank/DDBJ databases">
        <authorList>
            <consortium name="DOE Joint Genome Institute"/>
            <person name="Kuo A."/>
            <person name="Kohler A."/>
            <person name="Nagy L.G."/>
            <person name="Floudas D."/>
            <person name="Copeland A."/>
            <person name="Barry K.W."/>
            <person name="Cichocki N."/>
            <person name="Veneault-Fourrey C."/>
            <person name="LaButti K."/>
            <person name="Lindquist E.A."/>
            <person name="Lipzen A."/>
            <person name="Lundell T."/>
            <person name="Morin E."/>
            <person name="Murat C."/>
            <person name="Sun H."/>
            <person name="Tunlid A."/>
            <person name="Henrissat B."/>
            <person name="Grigoriev I.V."/>
            <person name="Hibbett D.S."/>
            <person name="Martin F."/>
            <person name="Nordberg H.P."/>
            <person name="Cantor M.N."/>
            <person name="Hua S.X."/>
        </authorList>
    </citation>
    <scope>NUCLEOTIDE SEQUENCE [LARGE SCALE GENOMIC DNA]</scope>
    <source>
        <strain evidence="1 2">LaAM-08-1</strain>
    </source>
</reference>
<reference evidence="2" key="2">
    <citation type="submission" date="2015-01" db="EMBL/GenBank/DDBJ databases">
        <title>Evolutionary Origins and Diversification of the Mycorrhizal Mutualists.</title>
        <authorList>
            <consortium name="DOE Joint Genome Institute"/>
            <consortium name="Mycorrhizal Genomics Consortium"/>
            <person name="Kohler A."/>
            <person name="Kuo A."/>
            <person name="Nagy L.G."/>
            <person name="Floudas D."/>
            <person name="Copeland A."/>
            <person name="Barry K.W."/>
            <person name="Cichocki N."/>
            <person name="Veneault-Fourrey C."/>
            <person name="LaButti K."/>
            <person name="Lindquist E.A."/>
            <person name="Lipzen A."/>
            <person name="Lundell T."/>
            <person name="Morin E."/>
            <person name="Murat C."/>
            <person name="Riley R."/>
            <person name="Ohm R."/>
            <person name="Sun H."/>
            <person name="Tunlid A."/>
            <person name="Henrissat B."/>
            <person name="Grigoriev I.V."/>
            <person name="Hibbett D.S."/>
            <person name="Martin F."/>
        </authorList>
    </citation>
    <scope>NUCLEOTIDE SEQUENCE [LARGE SCALE GENOMIC DNA]</scope>
    <source>
        <strain evidence="2">LaAM-08-1</strain>
    </source>
</reference>
<evidence type="ECO:0000313" key="1">
    <source>
        <dbReference type="EMBL" id="KIJ95006.1"/>
    </source>
</evidence>
<dbReference type="OrthoDB" id="3103637at2759"/>